<name>A0A8H7E1E1_9EURO</name>
<comment type="caution">
    <text evidence="3">The sequence shown here is derived from an EMBL/GenBank/DDBJ whole genome shotgun (WGS) entry which is preliminary data.</text>
</comment>
<gene>
    <name evidence="3" type="ORF">GJ744_004939</name>
</gene>
<dbReference type="EMBL" id="JAACFV010000210">
    <property type="protein sequence ID" value="KAF7502901.1"/>
    <property type="molecule type" value="Genomic_DNA"/>
</dbReference>
<reference evidence="3" key="1">
    <citation type="submission" date="2020-02" db="EMBL/GenBank/DDBJ databases">
        <authorList>
            <person name="Palmer J.M."/>
        </authorList>
    </citation>
    <scope>NUCLEOTIDE SEQUENCE</scope>
    <source>
        <strain evidence="3">EPUS1.4</strain>
        <tissue evidence="3">Thallus</tissue>
    </source>
</reference>
<evidence type="ECO:0000256" key="2">
    <source>
        <dbReference type="SAM" id="SignalP"/>
    </source>
</evidence>
<keyword evidence="2" id="KW-0732">Signal</keyword>
<proteinExistence type="predicted"/>
<feature type="signal peptide" evidence="2">
    <location>
        <begin position="1"/>
        <end position="20"/>
    </location>
</feature>
<keyword evidence="4" id="KW-1185">Reference proteome</keyword>
<feature type="chain" id="PRO_5034897913" evidence="2">
    <location>
        <begin position="21"/>
        <end position="189"/>
    </location>
</feature>
<feature type="compositionally biased region" description="Polar residues" evidence="1">
    <location>
        <begin position="121"/>
        <end position="150"/>
    </location>
</feature>
<evidence type="ECO:0000256" key="1">
    <source>
        <dbReference type="SAM" id="MobiDB-lite"/>
    </source>
</evidence>
<evidence type="ECO:0000313" key="4">
    <source>
        <dbReference type="Proteomes" id="UP000606974"/>
    </source>
</evidence>
<organism evidence="3 4">
    <name type="scientific">Endocarpon pusillum</name>
    <dbReference type="NCBI Taxonomy" id="364733"/>
    <lineage>
        <taxon>Eukaryota</taxon>
        <taxon>Fungi</taxon>
        <taxon>Dikarya</taxon>
        <taxon>Ascomycota</taxon>
        <taxon>Pezizomycotina</taxon>
        <taxon>Eurotiomycetes</taxon>
        <taxon>Chaetothyriomycetidae</taxon>
        <taxon>Verrucariales</taxon>
        <taxon>Verrucariaceae</taxon>
        <taxon>Endocarpon</taxon>
    </lineage>
</organism>
<dbReference type="AlphaFoldDB" id="A0A8H7E1E1"/>
<accession>A0A8H7E1E1</accession>
<sequence length="189" mass="19592">MARFLSSPFLLLFLLASASATTTISFYQKNSCASNSPSAGDDFTSSNLVAGSGICYHPPINTIALGIDEIEDGCSITAYLDTTCSMPTSEALATTNSPCYFLGPEEHIGSFKASCSRTITSTNESTSHGHGDSNATPSPGLQSTPTNGGSSRVGAVSERWAGGGGWVEVAIKTLMAMGAMEVVWGWGML</sequence>
<evidence type="ECO:0000313" key="3">
    <source>
        <dbReference type="EMBL" id="KAF7502901.1"/>
    </source>
</evidence>
<feature type="region of interest" description="Disordered" evidence="1">
    <location>
        <begin position="121"/>
        <end position="155"/>
    </location>
</feature>
<dbReference type="Proteomes" id="UP000606974">
    <property type="component" value="Unassembled WGS sequence"/>
</dbReference>
<dbReference type="OrthoDB" id="4120664at2759"/>
<protein>
    <submittedName>
        <fullName evidence="3">Uncharacterized protein</fullName>
    </submittedName>
</protein>